<sequence length="51" mass="6096">MKLSTDSNYLINLTENCIDEYDNLNKDNFKDVSDEDFKTEIFENSHQIFMI</sequence>
<gene>
    <name evidence="1" type="ORF">EMPG_12469</name>
</gene>
<name>A0A0H1BME1_9EURO</name>
<organism evidence="1 2">
    <name type="scientific">Blastomyces silverae</name>
    <dbReference type="NCBI Taxonomy" id="2060906"/>
    <lineage>
        <taxon>Eukaryota</taxon>
        <taxon>Fungi</taxon>
        <taxon>Dikarya</taxon>
        <taxon>Ascomycota</taxon>
        <taxon>Pezizomycotina</taxon>
        <taxon>Eurotiomycetes</taxon>
        <taxon>Eurotiomycetidae</taxon>
        <taxon>Onygenales</taxon>
        <taxon>Ajellomycetaceae</taxon>
        <taxon>Blastomyces</taxon>
    </lineage>
</organism>
<comment type="caution">
    <text evidence="1">The sequence shown here is derived from an EMBL/GenBank/DDBJ whole genome shotgun (WGS) entry which is preliminary data.</text>
</comment>
<dbReference type="Proteomes" id="UP000053573">
    <property type="component" value="Unassembled WGS sequence"/>
</dbReference>
<evidence type="ECO:0000313" key="1">
    <source>
        <dbReference type="EMBL" id="KLJ12500.1"/>
    </source>
</evidence>
<evidence type="ECO:0000313" key="2">
    <source>
        <dbReference type="Proteomes" id="UP000053573"/>
    </source>
</evidence>
<dbReference type="EMBL" id="LDEV01000866">
    <property type="protein sequence ID" value="KLJ12500.1"/>
    <property type="molecule type" value="Genomic_DNA"/>
</dbReference>
<keyword evidence="2" id="KW-1185">Reference proteome</keyword>
<proteinExistence type="predicted"/>
<reference evidence="2" key="1">
    <citation type="journal article" date="2015" name="PLoS Genet.">
        <title>The dynamic genome and transcriptome of the human fungal pathogen Blastomyces and close relative Emmonsia.</title>
        <authorList>
            <person name="Munoz J.F."/>
            <person name="Gauthier G.M."/>
            <person name="Desjardins C.A."/>
            <person name="Gallo J.E."/>
            <person name="Holder J."/>
            <person name="Sullivan T.D."/>
            <person name="Marty A.J."/>
            <person name="Carmen J.C."/>
            <person name="Chen Z."/>
            <person name="Ding L."/>
            <person name="Gujja S."/>
            <person name="Magrini V."/>
            <person name="Misas E."/>
            <person name="Mitreva M."/>
            <person name="Priest M."/>
            <person name="Saif S."/>
            <person name="Whiston E.A."/>
            <person name="Young S."/>
            <person name="Zeng Q."/>
            <person name="Goldman W.E."/>
            <person name="Mardis E.R."/>
            <person name="Taylor J.W."/>
            <person name="McEwen J.G."/>
            <person name="Clay O.K."/>
            <person name="Klein B.S."/>
            <person name="Cuomo C.A."/>
        </authorList>
    </citation>
    <scope>NUCLEOTIDE SEQUENCE [LARGE SCALE GENOMIC DNA]</scope>
    <source>
        <strain evidence="2">UAMH 139</strain>
    </source>
</reference>
<dbReference type="AlphaFoldDB" id="A0A0H1BME1"/>
<protein>
    <submittedName>
        <fullName evidence="1">Uncharacterized protein</fullName>
    </submittedName>
</protein>
<accession>A0A0H1BME1</accession>
<feature type="non-terminal residue" evidence="1">
    <location>
        <position position="51"/>
    </location>
</feature>